<dbReference type="AlphaFoldDB" id="A0AAV7ICM2"/>
<feature type="region of interest" description="Disordered" evidence="1">
    <location>
        <begin position="191"/>
        <end position="214"/>
    </location>
</feature>
<accession>A0AAV7ICM2</accession>
<evidence type="ECO:0000313" key="4">
    <source>
        <dbReference type="Proteomes" id="UP000826195"/>
    </source>
</evidence>
<feature type="signal peptide" evidence="2">
    <location>
        <begin position="1"/>
        <end position="19"/>
    </location>
</feature>
<reference evidence="3 4" key="1">
    <citation type="journal article" date="2021" name="J. Hered.">
        <title>A chromosome-level genome assembly of the parasitoid wasp, Cotesia glomerata (Hymenoptera: Braconidae).</title>
        <authorList>
            <person name="Pinto B.J."/>
            <person name="Weis J.J."/>
            <person name="Gamble T."/>
            <person name="Ode P.J."/>
            <person name="Paul R."/>
            <person name="Zaspel J.M."/>
        </authorList>
    </citation>
    <scope>NUCLEOTIDE SEQUENCE [LARGE SCALE GENOMIC DNA]</scope>
    <source>
        <strain evidence="3">CgM1</strain>
    </source>
</reference>
<sequence length="461" mass="51350">MRPIDFIVFLLFFVWSVTSQEVSNNGSQKYDPNSLEMNKKLMKTFLRLFYQAANRVMALKNKPSNHIDADVQNISISDILKSQNSDIQSRFFFPSESRGFFDNLNPVNAISIMSKSATGGVVDPKDLAPNLGQTLIEIGNKALDGMNSTVRIVSDSAGALGGHSTESGARIEEAGKESNVSTPFLRFMGDLDNSTSTNVTNASSNSTNSTDKAEARVNLNPDPVSSTVEPGNATKAPEITKREASVLTLNNPSNNLNGKFPSSKITDPASVDKGVAAEPVRVIRSPSSDENDDIFDFPEDNDIKDVQPIISNMKLGEIVGFHHNNDLEEKLMEQEKTIQTLLRLLQQPCYLINPRQTHQHLPGSILAMTIHQKIADARRRRNKYNSWRRNPIFRFGSDRKTGKSSDSKSIELVKEFSDPEFDNDFYRALSKVLRMEINRRPELKKVIGNDIKKINIGDSEI</sequence>
<comment type="caution">
    <text evidence="3">The sequence shown here is derived from an EMBL/GenBank/DDBJ whole genome shotgun (WGS) entry which is preliminary data.</text>
</comment>
<keyword evidence="4" id="KW-1185">Reference proteome</keyword>
<proteinExistence type="predicted"/>
<protein>
    <submittedName>
        <fullName evidence="3">Uncharacterized protein</fullName>
    </submittedName>
</protein>
<gene>
    <name evidence="3" type="ORF">KQX54_005183</name>
</gene>
<feature type="compositionally biased region" description="Low complexity" evidence="1">
    <location>
        <begin position="193"/>
        <end position="210"/>
    </location>
</feature>
<keyword evidence="2" id="KW-0732">Signal</keyword>
<dbReference type="EMBL" id="JAHXZJ010001864">
    <property type="protein sequence ID" value="KAH0549017.1"/>
    <property type="molecule type" value="Genomic_DNA"/>
</dbReference>
<evidence type="ECO:0000313" key="3">
    <source>
        <dbReference type="EMBL" id="KAH0549017.1"/>
    </source>
</evidence>
<dbReference type="Proteomes" id="UP000826195">
    <property type="component" value="Unassembled WGS sequence"/>
</dbReference>
<evidence type="ECO:0000256" key="1">
    <source>
        <dbReference type="SAM" id="MobiDB-lite"/>
    </source>
</evidence>
<feature type="region of interest" description="Disordered" evidence="1">
    <location>
        <begin position="249"/>
        <end position="269"/>
    </location>
</feature>
<feature type="chain" id="PRO_5043888316" evidence="2">
    <location>
        <begin position="20"/>
        <end position="461"/>
    </location>
</feature>
<evidence type="ECO:0000256" key="2">
    <source>
        <dbReference type="SAM" id="SignalP"/>
    </source>
</evidence>
<name>A0AAV7ICM2_COTGL</name>
<organism evidence="3 4">
    <name type="scientific">Cotesia glomerata</name>
    <name type="common">Lepidopteran parasitic wasp</name>
    <name type="synonym">Apanteles glomeratus</name>
    <dbReference type="NCBI Taxonomy" id="32391"/>
    <lineage>
        <taxon>Eukaryota</taxon>
        <taxon>Metazoa</taxon>
        <taxon>Ecdysozoa</taxon>
        <taxon>Arthropoda</taxon>
        <taxon>Hexapoda</taxon>
        <taxon>Insecta</taxon>
        <taxon>Pterygota</taxon>
        <taxon>Neoptera</taxon>
        <taxon>Endopterygota</taxon>
        <taxon>Hymenoptera</taxon>
        <taxon>Apocrita</taxon>
        <taxon>Ichneumonoidea</taxon>
        <taxon>Braconidae</taxon>
        <taxon>Microgastrinae</taxon>
        <taxon>Cotesia</taxon>
    </lineage>
</organism>